<comment type="caution">
    <text evidence="10">The sequence shown here is derived from an EMBL/GenBank/DDBJ whole genome shotgun (WGS) entry which is preliminary data.</text>
</comment>
<dbReference type="EMBL" id="JBHSZO010000009">
    <property type="protein sequence ID" value="MFC7218081.1"/>
    <property type="molecule type" value="Genomic_DNA"/>
</dbReference>
<feature type="transmembrane region" description="Helical" evidence="7">
    <location>
        <begin position="200"/>
        <end position="217"/>
    </location>
</feature>
<feature type="domain" description="Threonine/Serine exporter ThrE" evidence="9">
    <location>
        <begin position="391"/>
        <end position="475"/>
    </location>
</feature>
<evidence type="ECO:0000313" key="10">
    <source>
        <dbReference type="EMBL" id="MFC7218081.1"/>
    </source>
</evidence>
<dbReference type="Pfam" id="PF06738">
    <property type="entry name" value="ThrE"/>
    <property type="match status" value="1"/>
</dbReference>
<evidence type="ECO:0000259" key="8">
    <source>
        <dbReference type="Pfam" id="PF06738"/>
    </source>
</evidence>
<protein>
    <submittedName>
        <fullName evidence="10">Threonine/serine exporter ThrE family protein</fullName>
    </submittedName>
</protein>
<feature type="region of interest" description="Disordered" evidence="6">
    <location>
        <begin position="1"/>
        <end position="21"/>
    </location>
</feature>
<organism evidence="10 11">
    <name type="scientific">Streptomyces polyrhachis</name>
    <dbReference type="NCBI Taxonomy" id="1282885"/>
    <lineage>
        <taxon>Bacteria</taxon>
        <taxon>Bacillati</taxon>
        <taxon>Actinomycetota</taxon>
        <taxon>Actinomycetes</taxon>
        <taxon>Kitasatosporales</taxon>
        <taxon>Streptomycetaceae</taxon>
        <taxon>Streptomyces</taxon>
    </lineage>
</organism>
<feature type="transmembrane region" description="Helical" evidence="7">
    <location>
        <begin position="425"/>
        <end position="443"/>
    </location>
</feature>
<keyword evidence="2 7" id="KW-0812">Transmembrane</keyword>
<feature type="transmembrane region" description="Helical" evidence="7">
    <location>
        <begin position="455"/>
        <end position="479"/>
    </location>
</feature>
<feature type="transmembrane region" description="Helical" evidence="7">
    <location>
        <begin position="395"/>
        <end position="413"/>
    </location>
</feature>
<dbReference type="RefSeq" id="WP_386413353.1">
    <property type="nucleotide sequence ID" value="NZ_JBHSZO010000009.1"/>
</dbReference>
<dbReference type="InterPro" id="IPR024528">
    <property type="entry name" value="ThrE_2"/>
</dbReference>
<evidence type="ECO:0000256" key="2">
    <source>
        <dbReference type="ARBA" id="ARBA00022692"/>
    </source>
</evidence>
<keyword evidence="3 7" id="KW-1133">Transmembrane helix</keyword>
<accession>A0ABW2GDW8</accession>
<evidence type="ECO:0000256" key="4">
    <source>
        <dbReference type="ARBA" id="ARBA00023136"/>
    </source>
</evidence>
<comment type="subcellular location">
    <subcellularLocation>
        <location evidence="1">Membrane</location>
        <topology evidence="1">Multi-pass membrane protein</topology>
    </subcellularLocation>
</comment>
<evidence type="ECO:0000259" key="9">
    <source>
        <dbReference type="Pfam" id="PF12821"/>
    </source>
</evidence>
<feature type="transmembrane region" description="Helical" evidence="7">
    <location>
        <begin position="247"/>
        <end position="267"/>
    </location>
</feature>
<dbReference type="InterPro" id="IPR010619">
    <property type="entry name" value="ThrE-like_N"/>
</dbReference>
<comment type="similarity">
    <text evidence="5">Belongs to the ThrE exporter (TC 2.A.79) family.</text>
</comment>
<sequence length="484" mass="51058">MGEVRGDRGSGSGQGGGGRITQLVKAAADDLARVRDDLTALEGTRARKPVRAARHLGRSAGRVTSRLARLWRDPEPAPVKQSKPVPTELVRFLRECGTALCLAGETTDRVQQAVDELGERYGLSPVQALVLPTGVFVRVGDGADAVVDFAPVEGRPLGLDQIGELYHFLHELSEHPVTPEAGTKRLREIEALPPRYPVELRVLGYATLTLGLGLLTYPNPWALLGYAVLGTAVGALRELVAGPLKLLAQALPVVAALLVTVLAYRYAGPLLGEDPAKMLVPPLLAFLPGAALTMGMMELSAGSWVSGSSRLVYGLSVLLLLVFGITVGAELMHPHPVEHDHARSFGEWAPWAGVVLLGLGHTLNSSAPWRSLPWLLLVLFAVEGVQTLGQAVSDALMGAFLGGVSLPLIARLVENRRGAPPAQVTFLPAFWLLVPGATSLSAVGELVTGDRAHGVLTTVSALLTVVAVALGVMVGASTLRRRAD</sequence>
<name>A0ABW2GDW8_9ACTN</name>
<feature type="transmembrane region" description="Helical" evidence="7">
    <location>
        <begin position="279"/>
        <end position="299"/>
    </location>
</feature>
<feature type="transmembrane region" description="Helical" evidence="7">
    <location>
        <begin position="311"/>
        <end position="328"/>
    </location>
</feature>
<keyword evidence="4 7" id="KW-0472">Membrane</keyword>
<evidence type="ECO:0000256" key="3">
    <source>
        <dbReference type="ARBA" id="ARBA00022989"/>
    </source>
</evidence>
<dbReference type="InterPro" id="IPR051361">
    <property type="entry name" value="ThrE/Ser_Exporter"/>
</dbReference>
<dbReference type="Proteomes" id="UP001596413">
    <property type="component" value="Unassembled WGS sequence"/>
</dbReference>
<evidence type="ECO:0000313" key="11">
    <source>
        <dbReference type="Proteomes" id="UP001596413"/>
    </source>
</evidence>
<evidence type="ECO:0000256" key="6">
    <source>
        <dbReference type="SAM" id="MobiDB-lite"/>
    </source>
</evidence>
<evidence type="ECO:0000256" key="5">
    <source>
        <dbReference type="ARBA" id="ARBA00034125"/>
    </source>
</evidence>
<keyword evidence="11" id="KW-1185">Reference proteome</keyword>
<feature type="domain" description="Threonine/serine exporter-like N-terminal" evidence="8">
    <location>
        <begin position="92"/>
        <end position="331"/>
    </location>
</feature>
<dbReference type="Pfam" id="PF12821">
    <property type="entry name" value="ThrE_2"/>
    <property type="match status" value="1"/>
</dbReference>
<feature type="compositionally biased region" description="Gly residues" evidence="6">
    <location>
        <begin position="9"/>
        <end position="19"/>
    </location>
</feature>
<evidence type="ECO:0000256" key="7">
    <source>
        <dbReference type="SAM" id="Phobius"/>
    </source>
</evidence>
<dbReference type="PANTHER" id="PTHR31082">
    <property type="entry name" value="PHEROMONE-REGULATED MEMBRANE PROTEIN 10"/>
    <property type="match status" value="1"/>
</dbReference>
<proteinExistence type="inferred from homology"/>
<reference evidence="11" key="1">
    <citation type="journal article" date="2019" name="Int. J. Syst. Evol. Microbiol.">
        <title>The Global Catalogue of Microorganisms (GCM) 10K type strain sequencing project: providing services to taxonomists for standard genome sequencing and annotation.</title>
        <authorList>
            <consortium name="The Broad Institute Genomics Platform"/>
            <consortium name="The Broad Institute Genome Sequencing Center for Infectious Disease"/>
            <person name="Wu L."/>
            <person name="Ma J."/>
        </authorList>
    </citation>
    <scope>NUCLEOTIDE SEQUENCE [LARGE SCALE GENOMIC DNA]</scope>
    <source>
        <strain evidence="11">CGMCC 1.13681</strain>
    </source>
</reference>
<gene>
    <name evidence="10" type="ORF">ACFQLX_07850</name>
</gene>
<dbReference type="PANTHER" id="PTHR31082:SF4">
    <property type="entry name" value="PHEROMONE-REGULATED MEMBRANE PROTEIN 10"/>
    <property type="match status" value="1"/>
</dbReference>
<evidence type="ECO:0000256" key="1">
    <source>
        <dbReference type="ARBA" id="ARBA00004141"/>
    </source>
</evidence>